<dbReference type="PANTHER" id="PTHR34222:SF99">
    <property type="entry name" value="PROTEIN, PUTATIVE-RELATED"/>
    <property type="match status" value="1"/>
</dbReference>
<dbReference type="OrthoDB" id="1304283at2759"/>
<protein>
    <submittedName>
        <fullName evidence="4">Uncharacterized protein LOC101492265</fullName>
    </submittedName>
</protein>
<dbReference type="GeneID" id="101492265"/>
<proteinExistence type="predicted"/>
<dbReference type="RefSeq" id="XP_004510498.1">
    <property type="nucleotide sequence ID" value="XM_004510441.1"/>
</dbReference>
<dbReference type="KEGG" id="cam:101492265"/>
<organism evidence="3 4">
    <name type="scientific">Cicer arietinum</name>
    <name type="common">Chickpea</name>
    <name type="synonym">Garbanzo</name>
    <dbReference type="NCBI Taxonomy" id="3827"/>
    <lineage>
        <taxon>Eukaryota</taxon>
        <taxon>Viridiplantae</taxon>
        <taxon>Streptophyta</taxon>
        <taxon>Embryophyta</taxon>
        <taxon>Tracheophyta</taxon>
        <taxon>Spermatophyta</taxon>
        <taxon>Magnoliopsida</taxon>
        <taxon>eudicotyledons</taxon>
        <taxon>Gunneridae</taxon>
        <taxon>Pentapetalae</taxon>
        <taxon>rosids</taxon>
        <taxon>fabids</taxon>
        <taxon>Fabales</taxon>
        <taxon>Fabaceae</taxon>
        <taxon>Papilionoideae</taxon>
        <taxon>50 kb inversion clade</taxon>
        <taxon>NPAAA clade</taxon>
        <taxon>Hologalegina</taxon>
        <taxon>IRL clade</taxon>
        <taxon>Cicereae</taxon>
        <taxon>Cicer</taxon>
    </lineage>
</organism>
<feature type="domain" description="Retrotransposon gag" evidence="2">
    <location>
        <begin position="21"/>
        <end position="94"/>
    </location>
</feature>
<feature type="compositionally biased region" description="Low complexity" evidence="1">
    <location>
        <begin position="157"/>
        <end position="169"/>
    </location>
</feature>
<dbReference type="AlphaFoldDB" id="A0A1S2YVC8"/>
<sequence>MDSVAEILSELRERYHHGDVFRISDLQEEIYGLRQGDSSITSYYTRLKKLWQELENFRPLPSCTCAIKCSCALIPKIREYRDEDYVIRFLKGLNDQYSSVRSQVMLMDPFPNINKVFSLLVQQERQIFPNSEEIPTIANVSNSNRANSRGHGDTRGRSSGSSGRPSRYCSHCHRSGHTVDVCFRKHGFPPHFRKNGNSSANNCVASDVDNDDKKSSCADDSLGDFPHSGFTTEQQKALLALLYTSQTSSSPVVNHLSN</sequence>
<dbReference type="PaxDb" id="3827-XP_004510498.1"/>
<reference evidence="4" key="2">
    <citation type="submission" date="2025-08" db="UniProtKB">
        <authorList>
            <consortium name="RefSeq"/>
        </authorList>
    </citation>
    <scope>IDENTIFICATION</scope>
    <source>
        <tissue evidence="4">Etiolated seedlings</tissue>
    </source>
</reference>
<feature type="compositionally biased region" description="Low complexity" evidence="1">
    <location>
        <begin position="138"/>
        <end position="149"/>
    </location>
</feature>
<dbReference type="Proteomes" id="UP000087171">
    <property type="component" value="Chromosome Ca7"/>
</dbReference>
<reference evidence="3" key="1">
    <citation type="journal article" date="2013" name="Nat. Biotechnol.">
        <title>Draft genome sequence of chickpea (Cicer arietinum) provides a resource for trait improvement.</title>
        <authorList>
            <person name="Varshney R.K."/>
            <person name="Song C."/>
            <person name="Saxena R.K."/>
            <person name="Azam S."/>
            <person name="Yu S."/>
            <person name="Sharpe A.G."/>
            <person name="Cannon S."/>
            <person name="Baek J."/>
            <person name="Rosen B.D."/>
            <person name="Tar'an B."/>
            <person name="Millan T."/>
            <person name="Zhang X."/>
            <person name="Ramsay L.D."/>
            <person name="Iwata A."/>
            <person name="Wang Y."/>
            <person name="Nelson W."/>
            <person name="Farmer A.D."/>
            <person name="Gaur P.M."/>
            <person name="Soderlund C."/>
            <person name="Penmetsa R.V."/>
            <person name="Xu C."/>
            <person name="Bharti A.K."/>
            <person name="He W."/>
            <person name="Winter P."/>
            <person name="Zhao S."/>
            <person name="Hane J.K."/>
            <person name="Carrasquilla-Garcia N."/>
            <person name="Condie J.A."/>
            <person name="Upadhyaya H.D."/>
            <person name="Luo M.C."/>
            <person name="Thudi M."/>
            <person name="Gowda C.L."/>
            <person name="Singh N.P."/>
            <person name="Lichtenzveig J."/>
            <person name="Gali K.K."/>
            <person name="Rubio J."/>
            <person name="Nadarajan N."/>
            <person name="Dolezel J."/>
            <person name="Bansal K.C."/>
            <person name="Xu X."/>
            <person name="Edwards D."/>
            <person name="Zhang G."/>
            <person name="Kahl G."/>
            <person name="Gil J."/>
            <person name="Singh K.B."/>
            <person name="Datta S.K."/>
            <person name="Jackson S.A."/>
            <person name="Wang J."/>
            <person name="Cook D.R."/>
        </authorList>
    </citation>
    <scope>NUCLEOTIDE SEQUENCE [LARGE SCALE GENOMIC DNA]</scope>
    <source>
        <strain evidence="3">cv. CDC Frontier</strain>
    </source>
</reference>
<dbReference type="Pfam" id="PF03732">
    <property type="entry name" value="Retrotrans_gag"/>
    <property type="match status" value="1"/>
</dbReference>
<keyword evidence="3" id="KW-1185">Reference proteome</keyword>
<gene>
    <name evidence="4" type="primary">LOC101492265</name>
</gene>
<dbReference type="PANTHER" id="PTHR34222">
    <property type="entry name" value="GAG_PRE-INTEGRS DOMAIN-CONTAINING PROTEIN"/>
    <property type="match status" value="1"/>
</dbReference>
<evidence type="ECO:0000313" key="4">
    <source>
        <dbReference type="RefSeq" id="XP_004510498.1"/>
    </source>
</evidence>
<dbReference type="InterPro" id="IPR005162">
    <property type="entry name" value="Retrotrans_gag_dom"/>
</dbReference>
<evidence type="ECO:0000259" key="2">
    <source>
        <dbReference type="Pfam" id="PF03732"/>
    </source>
</evidence>
<dbReference type="eggNOG" id="KOG0017">
    <property type="taxonomic scope" value="Eukaryota"/>
</dbReference>
<evidence type="ECO:0000256" key="1">
    <source>
        <dbReference type="SAM" id="MobiDB-lite"/>
    </source>
</evidence>
<evidence type="ECO:0000313" key="3">
    <source>
        <dbReference type="Proteomes" id="UP000087171"/>
    </source>
</evidence>
<name>A0A1S2YVC8_CICAR</name>
<feature type="region of interest" description="Disordered" evidence="1">
    <location>
        <begin position="138"/>
        <end position="169"/>
    </location>
</feature>
<accession>A0A1S2YVC8</accession>